<dbReference type="Gene3D" id="3.40.718.10">
    <property type="entry name" value="Isopropylmalate Dehydrogenase"/>
    <property type="match status" value="1"/>
</dbReference>
<feature type="binding site" evidence="14">
    <location>
        <position position="246"/>
    </location>
    <ligand>
        <name>Mg(2+)</name>
        <dbReference type="ChEBI" id="CHEBI:18420"/>
    </ligand>
</feature>
<dbReference type="SMART" id="SM01329">
    <property type="entry name" value="Iso_dh"/>
    <property type="match status" value="1"/>
</dbReference>
<keyword evidence="14" id="KW-0963">Cytoplasm</keyword>
<evidence type="ECO:0000256" key="6">
    <source>
        <dbReference type="ARBA" id="ARBA00022430"/>
    </source>
</evidence>
<dbReference type="PANTHER" id="PTHR42979:SF1">
    <property type="entry name" value="3-ISOPROPYLMALATE DEHYDROGENASE"/>
    <property type="match status" value="1"/>
</dbReference>
<evidence type="ECO:0000313" key="17">
    <source>
        <dbReference type="EMBL" id="AIL46346.1"/>
    </source>
</evidence>
<evidence type="ECO:0000256" key="14">
    <source>
        <dbReference type="HAMAP-Rule" id="MF_01033"/>
    </source>
</evidence>
<comment type="cofactor">
    <cofactor evidence="14 15">
        <name>Mg(2+)</name>
        <dbReference type="ChEBI" id="CHEBI:18420"/>
    </cofactor>
    <cofactor evidence="14 15">
        <name>Mn(2+)</name>
        <dbReference type="ChEBI" id="CHEBI:29035"/>
    </cofactor>
    <text evidence="14 15">Binds 1 Mg(2+) or Mn(2+) ion per subunit.</text>
</comment>
<keyword evidence="7 14" id="KW-0028">Amino-acid biosynthesis</keyword>
<evidence type="ECO:0000313" key="18">
    <source>
        <dbReference type="Proteomes" id="UP000028933"/>
    </source>
</evidence>
<dbReference type="Pfam" id="PF00180">
    <property type="entry name" value="Iso_dh"/>
    <property type="match status" value="1"/>
</dbReference>
<dbReference type="eggNOG" id="COG0473">
    <property type="taxonomic scope" value="Bacteria"/>
</dbReference>
<comment type="function">
    <text evidence="14 15">Catalyzes the oxidation of 3-carboxy-2-hydroxy-4-methylpentanoate (3-isopropylmalate) to 3-carboxy-4-methyl-2-oxopentanoate. The product decarboxylates to 4-methyl-2 oxopentanoate.</text>
</comment>
<dbReference type="PROSITE" id="PS00470">
    <property type="entry name" value="IDH_IMDH"/>
    <property type="match status" value="1"/>
</dbReference>
<dbReference type="GO" id="GO:0051287">
    <property type="term" value="F:NAD binding"/>
    <property type="evidence" value="ECO:0007669"/>
    <property type="project" value="InterPro"/>
</dbReference>
<dbReference type="InterPro" id="IPR019818">
    <property type="entry name" value="IsoCit/isopropylmalate_DH_CS"/>
</dbReference>
<feature type="binding site" evidence="14">
    <location>
        <position position="250"/>
    </location>
    <ligand>
        <name>Mg(2+)</name>
        <dbReference type="ChEBI" id="CHEBI:18420"/>
    </ligand>
</feature>
<dbReference type="SUPFAM" id="SSF53659">
    <property type="entry name" value="Isocitrate/Isopropylmalate dehydrogenase-like"/>
    <property type="match status" value="1"/>
</dbReference>
<comment type="cofactor">
    <cofactor evidence="2">
        <name>Mn(2+)</name>
        <dbReference type="ChEBI" id="CHEBI:29035"/>
    </cofactor>
</comment>
<sequence length="373" mass="41072">MSEMKIAVLAGDGIGPEVVNESIKVLNAVSEVYGCKFQFQEAIVGAEAIFQTGNPLPDATLDICKNSDAVLFGAIGDPHFDNNPEAKVRPEQGLLKLRKELGLFANLRPVKIFDKVAESSPLKKEIIDGTDMVIYRELISGIYFGEKFTEENGEYAYDVCQYNRADIERIAHLAFQAAQKRRKKLTLIDKANVLDTSRLWRKVCQEIAPQYEDVALDYIFVDNAAMQMILNPKQFDVILTENMFGDIISDEASVIGGSIGLMPSASVGESNSMFEPIHGSYPQAKGKGIANPLASILSAAMMLDHLGWDVAARTIEKAVEKAIAEGFVTQDLNTTKSYSTSEVGSFVAEFIRNTQHGSYYNYENIQIGKSTIV</sequence>
<keyword evidence="8 14" id="KW-0479">Metal-binding</keyword>
<dbReference type="NCBIfam" id="TIGR00169">
    <property type="entry name" value="leuB"/>
    <property type="match status" value="1"/>
</dbReference>
<evidence type="ECO:0000256" key="12">
    <source>
        <dbReference type="ARBA" id="ARBA00023211"/>
    </source>
</evidence>
<dbReference type="UniPathway" id="UPA00048">
    <property type="reaction ID" value="UER00072"/>
</dbReference>
<name>A0A077EFB6_9FLAO</name>
<feature type="domain" description="Isopropylmalate dehydrogenase-like" evidence="16">
    <location>
        <begin position="5"/>
        <end position="347"/>
    </location>
</feature>
<evidence type="ECO:0000256" key="13">
    <source>
        <dbReference type="ARBA" id="ARBA00023304"/>
    </source>
</evidence>
<dbReference type="GO" id="GO:0009098">
    <property type="term" value="P:L-leucine biosynthetic process"/>
    <property type="evidence" value="ECO:0007669"/>
    <property type="project" value="UniProtKB-UniRule"/>
</dbReference>
<keyword evidence="12 14" id="KW-0464">Manganese</keyword>
<feature type="binding site" evidence="14">
    <location>
        <position position="108"/>
    </location>
    <ligand>
        <name>substrate</name>
    </ligand>
</feature>
<feature type="site" description="Important for catalysis" evidence="14">
    <location>
        <position position="190"/>
    </location>
</feature>
<feature type="binding site" evidence="14">
    <location>
        <position position="136"/>
    </location>
    <ligand>
        <name>substrate</name>
    </ligand>
</feature>
<dbReference type="HOGENOM" id="CLU_031953_0_3_10"/>
<evidence type="ECO:0000256" key="10">
    <source>
        <dbReference type="ARBA" id="ARBA00023002"/>
    </source>
</evidence>
<gene>
    <name evidence="14" type="primary">leuB</name>
    <name evidence="17" type="ORF">BD94_2571</name>
</gene>
<dbReference type="KEGG" id="eao:BD94_2571"/>
<dbReference type="STRING" id="1338011.BD94_2571"/>
<comment type="similarity">
    <text evidence="4 14">Belongs to the isocitrate and isopropylmalate dehydrogenases family. LeuB type 1 subfamily.</text>
</comment>
<evidence type="ECO:0000256" key="8">
    <source>
        <dbReference type="ARBA" id="ARBA00022723"/>
    </source>
</evidence>
<keyword evidence="6 14" id="KW-0432">Leucine biosynthesis</keyword>
<evidence type="ECO:0000256" key="3">
    <source>
        <dbReference type="ARBA" id="ARBA00004762"/>
    </source>
</evidence>
<dbReference type="GO" id="GO:0005829">
    <property type="term" value="C:cytosol"/>
    <property type="evidence" value="ECO:0007669"/>
    <property type="project" value="TreeGrafter"/>
</dbReference>
<comment type="caution">
    <text evidence="14">Lacks conserved residue(s) required for the propagation of feature annotation.</text>
</comment>
<proteinExistence type="inferred from homology"/>
<feature type="site" description="Important for catalysis" evidence="14">
    <location>
        <position position="143"/>
    </location>
</feature>
<keyword evidence="13 14" id="KW-0100">Branched-chain amino acid biosynthesis</keyword>
<evidence type="ECO:0000256" key="4">
    <source>
        <dbReference type="ARBA" id="ARBA00008319"/>
    </source>
</evidence>
<protein>
    <recommendedName>
        <fullName evidence="14">3-isopropylmalate dehydrogenase</fullName>
        <ecNumber evidence="14">1.1.1.85</ecNumber>
    </recommendedName>
    <alternativeName>
        <fullName evidence="14">3-IPM-DH</fullName>
    </alternativeName>
    <alternativeName>
        <fullName evidence="14">Beta-IPM dehydrogenase</fullName>
        <shortName evidence="14">IMDH</shortName>
    </alternativeName>
</protein>
<comment type="subcellular location">
    <subcellularLocation>
        <location evidence="14">Cytoplasm</location>
    </subcellularLocation>
</comment>
<evidence type="ECO:0000256" key="1">
    <source>
        <dbReference type="ARBA" id="ARBA00000624"/>
    </source>
</evidence>
<dbReference type="PANTHER" id="PTHR42979">
    <property type="entry name" value="3-ISOPROPYLMALATE DEHYDROGENASE"/>
    <property type="match status" value="1"/>
</dbReference>
<dbReference type="EC" id="1.1.1.85" evidence="14"/>
<evidence type="ECO:0000256" key="2">
    <source>
        <dbReference type="ARBA" id="ARBA00001936"/>
    </source>
</evidence>
<dbReference type="FunFam" id="3.40.718.10:FF:000006">
    <property type="entry name" value="3-isopropylmalate dehydrogenase"/>
    <property type="match status" value="1"/>
</dbReference>
<evidence type="ECO:0000259" key="16">
    <source>
        <dbReference type="SMART" id="SM01329"/>
    </source>
</evidence>
<evidence type="ECO:0000256" key="15">
    <source>
        <dbReference type="RuleBase" id="RU004445"/>
    </source>
</evidence>
<keyword evidence="9 14" id="KW-0460">Magnesium</keyword>
<organism evidence="17 18">
    <name type="scientific">Elizabethkingia anophelis NUHP1</name>
    <dbReference type="NCBI Taxonomy" id="1338011"/>
    <lineage>
        <taxon>Bacteria</taxon>
        <taxon>Pseudomonadati</taxon>
        <taxon>Bacteroidota</taxon>
        <taxon>Flavobacteriia</taxon>
        <taxon>Flavobacteriales</taxon>
        <taxon>Weeksellaceae</taxon>
        <taxon>Elizabethkingia</taxon>
    </lineage>
</organism>
<evidence type="ECO:0000256" key="11">
    <source>
        <dbReference type="ARBA" id="ARBA00023027"/>
    </source>
</evidence>
<evidence type="ECO:0000256" key="5">
    <source>
        <dbReference type="ARBA" id="ARBA00011738"/>
    </source>
</evidence>
<dbReference type="GO" id="GO:0000287">
    <property type="term" value="F:magnesium ion binding"/>
    <property type="evidence" value="ECO:0007669"/>
    <property type="project" value="InterPro"/>
</dbReference>
<comment type="subunit">
    <text evidence="5 14 15">Homodimer.</text>
</comment>
<dbReference type="EMBL" id="CP007547">
    <property type="protein sequence ID" value="AIL46346.1"/>
    <property type="molecule type" value="Genomic_DNA"/>
</dbReference>
<reference evidence="17" key="1">
    <citation type="journal article" date="2013" name="Lancet">
        <title>First case of E anophelis outbreak in an intensive-care unit.</title>
        <authorList>
            <person name="Teo J."/>
            <person name="Tan S.Y."/>
            <person name="Tay M."/>
            <person name="Ding Y."/>
            <person name="Kjelleberg S."/>
            <person name="Givskov M."/>
            <person name="Lin R.T."/>
            <person name="Yang L."/>
        </authorList>
    </citation>
    <scope>NUCLEOTIDE SEQUENCE [LARGE SCALE GENOMIC DNA]</scope>
    <source>
        <strain evidence="17">NUHP1</strain>
    </source>
</reference>
<dbReference type="InterPro" id="IPR004429">
    <property type="entry name" value="Isopropylmalate_DH"/>
</dbReference>
<keyword evidence="10 14" id="KW-0560">Oxidoreductase</keyword>
<dbReference type="Proteomes" id="UP000028933">
    <property type="component" value="Chromosome"/>
</dbReference>
<accession>A0A077EFB6</accession>
<reference evidence="17" key="2">
    <citation type="journal article" date="2015" name="Genome Biol. Evol.">
        <title>Complete Genome Sequence and Transcriptomic Analysis of the Novel Pathogen Elizabethkingia anophelis in Response to Oxidative Stress.</title>
        <authorList>
            <person name="Li Y."/>
            <person name="Liu Y."/>
            <person name="Chew S.C."/>
            <person name="Tay M."/>
            <person name="Salido M.M."/>
            <person name="Teo J."/>
            <person name="Lauro F.M."/>
            <person name="Givskov M."/>
            <person name="Yang L."/>
        </authorList>
    </citation>
    <scope>NUCLEOTIDE SEQUENCE</scope>
    <source>
        <strain evidence="17">NUHP1</strain>
    </source>
</reference>
<comment type="catalytic activity">
    <reaction evidence="1 14 15">
        <text>(2R,3S)-3-isopropylmalate + NAD(+) = 4-methyl-2-oxopentanoate + CO2 + NADH</text>
        <dbReference type="Rhea" id="RHEA:32271"/>
        <dbReference type="ChEBI" id="CHEBI:16526"/>
        <dbReference type="ChEBI" id="CHEBI:17865"/>
        <dbReference type="ChEBI" id="CHEBI:35121"/>
        <dbReference type="ChEBI" id="CHEBI:57540"/>
        <dbReference type="ChEBI" id="CHEBI:57945"/>
        <dbReference type="EC" id="1.1.1.85"/>
    </reaction>
</comment>
<feature type="binding site" evidence="14">
    <location>
        <position position="98"/>
    </location>
    <ligand>
        <name>substrate</name>
    </ligand>
</feature>
<dbReference type="HAMAP" id="MF_01033">
    <property type="entry name" value="LeuB_type1"/>
    <property type="match status" value="1"/>
</dbReference>
<feature type="binding site" evidence="14">
    <location>
        <position position="222"/>
    </location>
    <ligand>
        <name>substrate</name>
    </ligand>
</feature>
<comment type="pathway">
    <text evidence="3 14 15">Amino-acid biosynthesis; L-leucine biosynthesis; L-leucine from 3-methyl-2-oxobutanoate: step 3/4.</text>
</comment>
<feature type="binding site" evidence="14">
    <location>
        <position position="222"/>
    </location>
    <ligand>
        <name>Mg(2+)</name>
        <dbReference type="ChEBI" id="CHEBI:18420"/>
    </ligand>
</feature>
<keyword evidence="11 14" id="KW-0520">NAD</keyword>
<evidence type="ECO:0000256" key="7">
    <source>
        <dbReference type="ARBA" id="ARBA00022605"/>
    </source>
</evidence>
<dbReference type="GeneID" id="56683641"/>
<evidence type="ECO:0000256" key="9">
    <source>
        <dbReference type="ARBA" id="ARBA00022842"/>
    </source>
</evidence>
<dbReference type="InterPro" id="IPR024084">
    <property type="entry name" value="IsoPropMal-DH-like_dom"/>
</dbReference>
<dbReference type="GO" id="GO:0003862">
    <property type="term" value="F:3-isopropylmalate dehydrogenase activity"/>
    <property type="evidence" value="ECO:0007669"/>
    <property type="project" value="UniProtKB-UniRule"/>
</dbReference>
<dbReference type="RefSeq" id="WP_009085985.1">
    <property type="nucleotide sequence ID" value="NZ_CP007547.1"/>
</dbReference>
<dbReference type="AlphaFoldDB" id="A0A077EFB6"/>